<evidence type="ECO:0000256" key="2">
    <source>
        <dbReference type="SAM" id="SignalP"/>
    </source>
</evidence>
<feature type="compositionally biased region" description="Acidic residues" evidence="1">
    <location>
        <begin position="54"/>
        <end position="70"/>
    </location>
</feature>
<reference evidence="3 4" key="1">
    <citation type="submission" date="2019-05" db="EMBL/GenBank/DDBJ databases">
        <authorList>
            <person name="Narsing Rao M.P."/>
            <person name="Li W.J."/>
        </authorList>
    </citation>
    <scope>NUCLEOTIDE SEQUENCE [LARGE SCALE GENOMIC DNA]</scope>
    <source>
        <strain evidence="3 4">SYSU_K30003</strain>
    </source>
</reference>
<keyword evidence="2" id="KW-0732">Signal</keyword>
<proteinExistence type="predicted"/>
<dbReference type="RefSeq" id="WP_138194229.1">
    <property type="nucleotide sequence ID" value="NZ_VCIW01000006.1"/>
</dbReference>
<gene>
    <name evidence="3" type="ORF">FE782_11430</name>
</gene>
<feature type="chain" id="PRO_5038480890" evidence="2">
    <location>
        <begin position="20"/>
        <end position="70"/>
    </location>
</feature>
<dbReference type="EMBL" id="VCIW01000006">
    <property type="protein sequence ID" value="TLS51985.1"/>
    <property type="molecule type" value="Genomic_DNA"/>
</dbReference>
<protein>
    <submittedName>
        <fullName evidence="3">Uncharacterized protein</fullName>
    </submittedName>
</protein>
<accession>A0A5R9GK09</accession>
<feature type="region of interest" description="Disordered" evidence="1">
    <location>
        <begin position="47"/>
        <end position="70"/>
    </location>
</feature>
<dbReference type="Proteomes" id="UP000309676">
    <property type="component" value="Unassembled WGS sequence"/>
</dbReference>
<evidence type="ECO:0000313" key="3">
    <source>
        <dbReference type="EMBL" id="TLS51985.1"/>
    </source>
</evidence>
<feature type="signal peptide" evidence="2">
    <location>
        <begin position="1"/>
        <end position="19"/>
    </location>
</feature>
<sequence>MGKIALIVLLLGLCNPGAAIDVEGNKITMDRNNGSPVVVIEVKDGEPAVITQEEAAEEATEDDEEEASES</sequence>
<keyword evidence="4" id="KW-1185">Reference proteome</keyword>
<comment type="caution">
    <text evidence="3">The sequence shown here is derived from an EMBL/GenBank/DDBJ whole genome shotgun (WGS) entry which is preliminary data.</text>
</comment>
<organism evidence="3 4">
    <name type="scientific">Paenibacillus antri</name>
    <dbReference type="NCBI Taxonomy" id="2582848"/>
    <lineage>
        <taxon>Bacteria</taxon>
        <taxon>Bacillati</taxon>
        <taxon>Bacillota</taxon>
        <taxon>Bacilli</taxon>
        <taxon>Bacillales</taxon>
        <taxon>Paenibacillaceae</taxon>
        <taxon>Paenibacillus</taxon>
    </lineage>
</organism>
<evidence type="ECO:0000313" key="4">
    <source>
        <dbReference type="Proteomes" id="UP000309676"/>
    </source>
</evidence>
<evidence type="ECO:0000256" key="1">
    <source>
        <dbReference type="SAM" id="MobiDB-lite"/>
    </source>
</evidence>
<dbReference type="AlphaFoldDB" id="A0A5R9GK09"/>
<name>A0A5R9GK09_9BACL</name>